<feature type="region of interest" description="Disordered" evidence="1">
    <location>
        <begin position="88"/>
        <end position="282"/>
    </location>
</feature>
<reference evidence="2" key="1">
    <citation type="journal article" date="2013" name="Genetics">
        <title>The draft genome and transcriptome of Panagrellus redivivus are shaped by the harsh demands of a free-living lifestyle.</title>
        <authorList>
            <person name="Srinivasan J."/>
            <person name="Dillman A.R."/>
            <person name="Macchietto M.G."/>
            <person name="Heikkinen L."/>
            <person name="Lakso M."/>
            <person name="Fracchia K.M."/>
            <person name="Antoshechkin I."/>
            <person name="Mortazavi A."/>
            <person name="Wong G."/>
            <person name="Sternberg P.W."/>
        </authorList>
    </citation>
    <scope>NUCLEOTIDE SEQUENCE [LARGE SCALE GENOMIC DNA]</scope>
    <source>
        <strain evidence="2">MT8872</strain>
    </source>
</reference>
<protein>
    <submittedName>
        <fullName evidence="3">C2H2-type domain-containing protein</fullName>
    </submittedName>
</protein>
<feature type="compositionally biased region" description="Low complexity" evidence="1">
    <location>
        <begin position="407"/>
        <end position="418"/>
    </location>
</feature>
<reference evidence="3" key="2">
    <citation type="submission" date="2020-10" db="UniProtKB">
        <authorList>
            <consortium name="WormBaseParasite"/>
        </authorList>
    </citation>
    <scope>IDENTIFICATION</scope>
</reference>
<feature type="region of interest" description="Disordered" evidence="1">
    <location>
        <begin position="513"/>
        <end position="578"/>
    </location>
</feature>
<feature type="compositionally biased region" description="Polar residues" evidence="1">
    <location>
        <begin position="264"/>
        <end position="276"/>
    </location>
</feature>
<evidence type="ECO:0000313" key="2">
    <source>
        <dbReference type="Proteomes" id="UP000492821"/>
    </source>
</evidence>
<evidence type="ECO:0000313" key="3">
    <source>
        <dbReference type="WBParaSite" id="Pan_g3637.t1"/>
    </source>
</evidence>
<feature type="region of interest" description="Disordered" evidence="1">
    <location>
        <begin position="456"/>
        <end position="478"/>
    </location>
</feature>
<evidence type="ECO:0000256" key="1">
    <source>
        <dbReference type="SAM" id="MobiDB-lite"/>
    </source>
</evidence>
<feature type="compositionally biased region" description="Low complexity" evidence="1">
    <location>
        <begin position="366"/>
        <end position="378"/>
    </location>
</feature>
<feature type="compositionally biased region" description="Low complexity" evidence="1">
    <location>
        <begin position="216"/>
        <end position="248"/>
    </location>
</feature>
<feature type="compositionally biased region" description="Basic and acidic residues" evidence="1">
    <location>
        <begin position="183"/>
        <end position="195"/>
    </location>
</feature>
<proteinExistence type="predicted"/>
<feature type="compositionally biased region" description="Low complexity" evidence="1">
    <location>
        <begin position="142"/>
        <end position="159"/>
    </location>
</feature>
<feature type="region of interest" description="Disordered" evidence="1">
    <location>
        <begin position="333"/>
        <end position="428"/>
    </location>
</feature>
<feature type="compositionally biased region" description="Polar residues" evidence="1">
    <location>
        <begin position="340"/>
        <end position="361"/>
    </location>
</feature>
<dbReference type="AlphaFoldDB" id="A0A7E4VUK2"/>
<keyword evidence="2" id="KW-1185">Reference proteome</keyword>
<accession>A0A7E4VUK2</accession>
<organism evidence="2 3">
    <name type="scientific">Panagrellus redivivus</name>
    <name type="common">Microworm</name>
    <dbReference type="NCBI Taxonomy" id="6233"/>
    <lineage>
        <taxon>Eukaryota</taxon>
        <taxon>Metazoa</taxon>
        <taxon>Ecdysozoa</taxon>
        <taxon>Nematoda</taxon>
        <taxon>Chromadorea</taxon>
        <taxon>Rhabditida</taxon>
        <taxon>Tylenchina</taxon>
        <taxon>Panagrolaimomorpha</taxon>
        <taxon>Panagrolaimoidea</taxon>
        <taxon>Panagrolaimidae</taxon>
        <taxon>Panagrellus</taxon>
    </lineage>
</organism>
<name>A0A7E4VUK2_PANRE</name>
<feature type="compositionally biased region" description="Polar residues" evidence="1">
    <location>
        <begin position="99"/>
        <end position="115"/>
    </location>
</feature>
<dbReference type="Proteomes" id="UP000492821">
    <property type="component" value="Unassembled WGS sequence"/>
</dbReference>
<sequence>MIEKRTIEIGGKKILERPRRTRSLWSRHERPRSAENAFREAVAWCVLVSRSSSLPLAVFRDRPVLLACFSFPSTCRAAMDAVYRPKPKAKIAGPRPARTATSNAAEHNQRSSQEGMRTGARPFSEIECITLDDDDEGPQPVPVSSPEAANSSSGSEPAAHVPETSAPPKPEIITLDSDTEPEEGQKGDDLFEKIFGKRTPPPLVKKETSTPRRSRSTAVLTLSSSSSSNGSPAAAKSNLSSPSKPSSSVDGNEPAPKRRKIGSSLDTSLPCSSTSIIGKGEPLPVPVHCVQTLEPVEVASSPEPVETESVPQYEAPNPAVSWLLDILPAEKLQTVEKEQPVSSTPADESVTSSTDSPQTDTMEYDSLSSDSSQFLSSLVERQPTEEVESSIADMPPPESMEHVKADVASPVSSVEAPSNEASSDELVDVKPVVNQSEVDTFEVKVSLMLKDLVVESPEKSAPAIEDTPATSFDSSLSRDESAVEAIRRFNPNRQTSPHDDVIYTEVKASMDSILQHFSPNRDDAATDEPPGDYADNVINLDDSGDSQGVAERPPSSAKHHPSPIDVSSDEEGELSDASSIDLYESESQTDSFRPIPAYPVFDTREPGVYVDTRQLGIYGIYPPPVDVIREASPEVPDDLVLTQKYESLLKHYNVTTASALFKLPSFKLPPFEDFKPHIKESFILFRRDNIPIYDRLLRMLDPNRQTPYFYIIFTSGGNINDKVTKRVPGAPMKCAQCGKVLTMGHLFSRQHFKSYYLAGGKGAPPYTIEAIKADRRY</sequence>
<dbReference type="WBParaSite" id="Pan_g3637.t1">
    <property type="protein sequence ID" value="Pan_g3637.t1"/>
    <property type="gene ID" value="Pan_g3637"/>
</dbReference>